<protein>
    <submittedName>
        <fullName evidence="2">Uncharacterized protein</fullName>
    </submittedName>
</protein>
<name>A0ABQ9H7R2_9NEOP</name>
<sequence length="623" mass="69790">MKERRKREIPEETRRPAASCGTIPTCKNPGVTRPGTEPGPPWWEEHFNSESRGLGSVTVRLLASHLGKPGSIPDGVAPGFSHVRIVSDDAAGRRVFSGISRFPRPRIPAQFFSHFASPTSSLKTSMLRAAQISSLTHSTSGAYFPYIHASVPAFVQETVKCYKQSIWWRQTPLSQCVHFLLQTDANETHRLTSHCPATSLSDSISGCWVEMTAWCRWLGGRGAGQVYTLRQIKLRDVAAGEGERDRRRGRRGPLWSVDTRQYCLRAVTSLRVGGACRGLKTRDLGEILKVTVWLQVLSTPEPYKHGRTRGDPSMSITPRRRLLRPCQTVKFSRQIASNKFGQIKLDTYDDIENRHKLYDEPGRKDGPVKEDFWVFDFGPRTTRCLVFGEPILREECYWLRILEKFRFCTHLRCSGPQRTSSLGTTRRCSVRGERESCCWVLHHVASSPRTSPSGWHGKPSIQWNAVVNQRRIILSDRPWESRCSLLLSTISADKSGSGGAQNSASIPLCEAATWLPSRAAAKFGQANGTLVARRYERCKNRGRAGIVLYGGALVVMSLETRNKGRVGKEQRAYAHASPSFGYEVVLPLYIDVTAAYSPFTVTSTFSEALLKFYFQDIPQPLAN</sequence>
<proteinExistence type="predicted"/>
<organism evidence="2 3">
    <name type="scientific">Dryococelus australis</name>
    <dbReference type="NCBI Taxonomy" id="614101"/>
    <lineage>
        <taxon>Eukaryota</taxon>
        <taxon>Metazoa</taxon>
        <taxon>Ecdysozoa</taxon>
        <taxon>Arthropoda</taxon>
        <taxon>Hexapoda</taxon>
        <taxon>Insecta</taxon>
        <taxon>Pterygota</taxon>
        <taxon>Neoptera</taxon>
        <taxon>Polyneoptera</taxon>
        <taxon>Phasmatodea</taxon>
        <taxon>Verophasmatodea</taxon>
        <taxon>Anareolatae</taxon>
        <taxon>Phasmatidae</taxon>
        <taxon>Eurycanthinae</taxon>
        <taxon>Dryococelus</taxon>
    </lineage>
</organism>
<evidence type="ECO:0000313" key="3">
    <source>
        <dbReference type="Proteomes" id="UP001159363"/>
    </source>
</evidence>
<feature type="compositionally biased region" description="Basic and acidic residues" evidence="1">
    <location>
        <begin position="1"/>
        <end position="15"/>
    </location>
</feature>
<feature type="region of interest" description="Disordered" evidence="1">
    <location>
        <begin position="1"/>
        <end position="40"/>
    </location>
</feature>
<evidence type="ECO:0000256" key="1">
    <source>
        <dbReference type="SAM" id="MobiDB-lite"/>
    </source>
</evidence>
<dbReference type="Proteomes" id="UP001159363">
    <property type="component" value="Chromosome 5"/>
</dbReference>
<dbReference type="EMBL" id="JARBHB010000006">
    <property type="protein sequence ID" value="KAJ8880266.1"/>
    <property type="molecule type" value="Genomic_DNA"/>
</dbReference>
<evidence type="ECO:0000313" key="2">
    <source>
        <dbReference type="EMBL" id="KAJ8880266.1"/>
    </source>
</evidence>
<reference evidence="2 3" key="1">
    <citation type="submission" date="2023-02" db="EMBL/GenBank/DDBJ databases">
        <title>LHISI_Scaffold_Assembly.</title>
        <authorList>
            <person name="Stuart O.P."/>
            <person name="Cleave R."/>
            <person name="Magrath M.J.L."/>
            <person name="Mikheyev A.S."/>
        </authorList>
    </citation>
    <scope>NUCLEOTIDE SEQUENCE [LARGE SCALE GENOMIC DNA]</scope>
    <source>
        <strain evidence="2">Daus_M_001</strain>
        <tissue evidence="2">Leg muscle</tissue>
    </source>
</reference>
<keyword evidence="3" id="KW-1185">Reference proteome</keyword>
<gene>
    <name evidence="2" type="ORF">PR048_016732</name>
</gene>
<accession>A0ABQ9H7R2</accession>
<comment type="caution">
    <text evidence="2">The sequence shown here is derived from an EMBL/GenBank/DDBJ whole genome shotgun (WGS) entry which is preliminary data.</text>
</comment>